<evidence type="ECO:0000256" key="4">
    <source>
        <dbReference type="ARBA" id="ARBA00022692"/>
    </source>
</evidence>
<feature type="transmembrane region" description="Helical" evidence="7">
    <location>
        <begin position="82"/>
        <end position="105"/>
    </location>
</feature>
<dbReference type="GO" id="GO:0016020">
    <property type="term" value="C:membrane"/>
    <property type="evidence" value="ECO:0007669"/>
    <property type="project" value="UniProtKB-SubCell"/>
</dbReference>
<dbReference type="RefSeq" id="WP_090866985.1">
    <property type="nucleotide sequence ID" value="NZ_FOHE01000002.1"/>
</dbReference>
<accession>A0A1H9ZJ48</accession>
<sequence>MDIFMLLYLFLIVAPLCTFIHEVGHLIGARMLKADQISMSIGSGKSLYTFKTKRIRISVQPSLLLSGATSSERLRPYSSLEIAFITLCGPLCNILFCILFMILHTFYMNDYLFLFMFLNGWIAIFNIIPFKVKDKQSDGYIIIKQIFEK</sequence>
<proteinExistence type="inferred from homology"/>
<dbReference type="Pfam" id="PF02163">
    <property type="entry name" value="Peptidase_M50"/>
    <property type="match status" value="1"/>
</dbReference>
<dbReference type="OrthoDB" id="2080990at2"/>
<organism evidence="9 10">
    <name type="scientific">Oceanobacillus limi</name>
    <dbReference type="NCBI Taxonomy" id="930131"/>
    <lineage>
        <taxon>Bacteria</taxon>
        <taxon>Bacillati</taxon>
        <taxon>Bacillota</taxon>
        <taxon>Bacilli</taxon>
        <taxon>Bacillales</taxon>
        <taxon>Bacillaceae</taxon>
        <taxon>Oceanobacillus</taxon>
    </lineage>
</organism>
<dbReference type="AlphaFoldDB" id="A0A1H9ZJ48"/>
<feature type="transmembrane region" description="Helical" evidence="7">
    <location>
        <begin position="6"/>
        <end position="29"/>
    </location>
</feature>
<comment type="similarity">
    <text evidence="3">Belongs to the peptidase M50B family.</text>
</comment>
<dbReference type="InterPro" id="IPR008915">
    <property type="entry name" value="Peptidase_M50"/>
</dbReference>
<dbReference type="STRING" id="930131.SAMN05216389_102299"/>
<dbReference type="EMBL" id="FOHE01000002">
    <property type="protein sequence ID" value="SES81613.1"/>
    <property type="molecule type" value="Genomic_DNA"/>
</dbReference>
<evidence type="ECO:0000256" key="3">
    <source>
        <dbReference type="ARBA" id="ARBA00007931"/>
    </source>
</evidence>
<dbReference type="Proteomes" id="UP000198618">
    <property type="component" value="Unassembled WGS sequence"/>
</dbReference>
<keyword evidence="5 7" id="KW-1133">Transmembrane helix</keyword>
<evidence type="ECO:0000256" key="7">
    <source>
        <dbReference type="SAM" id="Phobius"/>
    </source>
</evidence>
<keyword evidence="4 7" id="KW-0812">Transmembrane</keyword>
<comment type="cofactor">
    <cofactor evidence="1">
        <name>Zn(2+)</name>
        <dbReference type="ChEBI" id="CHEBI:29105"/>
    </cofactor>
</comment>
<evidence type="ECO:0000256" key="6">
    <source>
        <dbReference type="ARBA" id="ARBA00023136"/>
    </source>
</evidence>
<feature type="domain" description="Peptidase M50" evidence="8">
    <location>
        <begin position="10"/>
        <end position="106"/>
    </location>
</feature>
<keyword evidence="6 7" id="KW-0472">Membrane</keyword>
<feature type="transmembrane region" description="Helical" evidence="7">
    <location>
        <begin position="111"/>
        <end position="128"/>
    </location>
</feature>
<protein>
    <submittedName>
        <fullName evidence="9">Peptidase family M50</fullName>
    </submittedName>
</protein>
<name>A0A1H9ZJ48_9BACI</name>
<gene>
    <name evidence="9" type="ORF">SAMN05216389_102299</name>
</gene>
<evidence type="ECO:0000313" key="9">
    <source>
        <dbReference type="EMBL" id="SES81613.1"/>
    </source>
</evidence>
<evidence type="ECO:0000259" key="8">
    <source>
        <dbReference type="Pfam" id="PF02163"/>
    </source>
</evidence>
<dbReference type="GO" id="GO:0006508">
    <property type="term" value="P:proteolysis"/>
    <property type="evidence" value="ECO:0007669"/>
    <property type="project" value="InterPro"/>
</dbReference>
<reference evidence="9 10" key="1">
    <citation type="submission" date="2016-10" db="EMBL/GenBank/DDBJ databases">
        <authorList>
            <person name="de Groot N.N."/>
        </authorList>
    </citation>
    <scope>NUCLEOTIDE SEQUENCE [LARGE SCALE GENOMIC DNA]</scope>
    <source>
        <strain evidence="9 10">IBRC-M 10780</strain>
    </source>
</reference>
<comment type="subcellular location">
    <subcellularLocation>
        <location evidence="2">Membrane</location>
        <topology evidence="2">Multi-pass membrane protein</topology>
    </subcellularLocation>
</comment>
<keyword evidence="10" id="KW-1185">Reference proteome</keyword>
<evidence type="ECO:0000256" key="1">
    <source>
        <dbReference type="ARBA" id="ARBA00001947"/>
    </source>
</evidence>
<evidence type="ECO:0000313" key="10">
    <source>
        <dbReference type="Proteomes" id="UP000198618"/>
    </source>
</evidence>
<evidence type="ECO:0000256" key="5">
    <source>
        <dbReference type="ARBA" id="ARBA00022989"/>
    </source>
</evidence>
<evidence type="ECO:0000256" key="2">
    <source>
        <dbReference type="ARBA" id="ARBA00004141"/>
    </source>
</evidence>